<evidence type="ECO:0000256" key="2">
    <source>
        <dbReference type="ARBA" id="ARBA00006369"/>
    </source>
</evidence>
<evidence type="ECO:0000259" key="6">
    <source>
        <dbReference type="PROSITE" id="PS50833"/>
    </source>
</evidence>
<dbReference type="SMART" id="SM00879">
    <property type="entry name" value="Brix"/>
    <property type="match status" value="1"/>
</dbReference>
<dbReference type="InterPro" id="IPR026532">
    <property type="entry name" value="BRX1"/>
</dbReference>
<evidence type="ECO:0000313" key="7">
    <source>
        <dbReference type="EMBL" id="KMZ69845.1"/>
    </source>
</evidence>
<keyword evidence="3" id="KW-0690">Ribosome biogenesis</keyword>
<proteinExistence type="inferred from homology"/>
<dbReference type="GO" id="GO:0006364">
    <property type="term" value="P:rRNA processing"/>
    <property type="evidence" value="ECO:0007669"/>
    <property type="project" value="InterPro"/>
</dbReference>
<reference evidence="8" key="1">
    <citation type="journal article" date="2016" name="Nature">
        <title>The genome of the seagrass Zostera marina reveals angiosperm adaptation to the sea.</title>
        <authorList>
            <person name="Olsen J.L."/>
            <person name="Rouze P."/>
            <person name="Verhelst B."/>
            <person name="Lin Y.-C."/>
            <person name="Bayer T."/>
            <person name="Collen J."/>
            <person name="Dattolo E."/>
            <person name="De Paoli E."/>
            <person name="Dittami S."/>
            <person name="Maumus F."/>
            <person name="Michel G."/>
            <person name="Kersting A."/>
            <person name="Lauritano C."/>
            <person name="Lohaus R."/>
            <person name="Toepel M."/>
            <person name="Tonon T."/>
            <person name="Vanneste K."/>
            <person name="Amirebrahimi M."/>
            <person name="Brakel J."/>
            <person name="Bostroem C."/>
            <person name="Chovatia M."/>
            <person name="Grimwood J."/>
            <person name="Jenkins J.W."/>
            <person name="Jueterbock A."/>
            <person name="Mraz A."/>
            <person name="Stam W.T."/>
            <person name="Tice H."/>
            <person name="Bornberg-Bauer E."/>
            <person name="Green P.J."/>
            <person name="Pearson G.A."/>
            <person name="Procaccini G."/>
            <person name="Duarte C.M."/>
            <person name="Schmutz J."/>
            <person name="Reusch T.B.H."/>
            <person name="Van de Peer Y."/>
        </authorList>
    </citation>
    <scope>NUCLEOTIDE SEQUENCE [LARGE SCALE GENOMIC DNA]</scope>
    <source>
        <strain evidence="8">cv. Finnish</strain>
    </source>
</reference>
<dbReference type="Proteomes" id="UP000036987">
    <property type="component" value="Unassembled WGS sequence"/>
</dbReference>
<dbReference type="Pfam" id="PF04427">
    <property type="entry name" value="Brix"/>
    <property type="match status" value="1"/>
</dbReference>
<dbReference type="InterPro" id="IPR007109">
    <property type="entry name" value="Brix"/>
</dbReference>
<evidence type="ECO:0000256" key="4">
    <source>
        <dbReference type="ARBA" id="ARBA00023242"/>
    </source>
</evidence>
<dbReference type="GO" id="GO:0019843">
    <property type="term" value="F:rRNA binding"/>
    <property type="evidence" value="ECO:0007669"/>
    <property type="project" value="InterPro"/>
</dbReference>
<dbReference type="PANTHER" id="PTHR13634">
    <property type="entry name" value="RIBOSOME BIOGENESIS PROTEIN BRIX"/>
    <property type="match status" value="1"/>
</dbReference>
<comment type="similarity">
    <text evidence="2">Belongs to the BRX1 family.</text>
</comment>
<dbReference type="EMBL" id="LFYR01000744">
    <property type="protein sequence ID" value="KMZ69845.1"/>
    <property type="molecule type" value="Genomic_DNA"/>
</dbReference>
<protein>
    <submittedName>
        <fullName evidence="7">Brix domain-containing protein</fullName>
    </submittedName>
</protein>
<evidence type="ECO:0000256" key="1">
    <source>
        <dbReference type="ARBA" id="ARBA00004604"/>
    </source>
</evidence>
<sequence length="310" mass="35842">MGKKRKAGDGASVEDSGKKVEEMAVERPKRTLLGWKDKTEVVEEKDDESGQVFRNKEKVLVSCSRRITFRYRHLMTDIVSLLPHCKKESKIESNEIKAQSINELVELRNCSSCLFFECRKLKDLYLWLAKSPNGPSVKFLVNTVHTMEEMKLTGNHLKGSRPILSFSSNFDNDPRWKLMKEIITQIFGIPKDHRKVKPFFDHIYTFSIADEHIWFRNYQVVTQGGIEKTTLVEVGPRFCLNPIRIFAGSFGGPTLYENPLYVSPNQIRALEKEKKTGKYLNKIKAKAKRKVHELANPIEGDEFADMWRED</sequence>
<evidence type="ECO:0000313" key="8">
    <source>
        <dbReference type="Proteomes" id="UP000036987"/>
    </source>
</evidence>
<feature type="domain" description="Brix" evidence="6">
    <location>
        <begin position="57"/>
        <end position="251"/>
    </location>
</feature>
<dbReference type="GO" id="GO:0005730">
    <property type="term" value="C:nucleolus"/>
    <property type="evidence" value="ECO:0000318"/>
    <property type="project" value="GO_Central"/>
</dbReference>
<evidence type="ECO:0000256" key="3">
    <source>
        <dbReference type="ARBA" id="ARBA00022517"/>
    </source>
</evidence>
<dbReference type="PANTHER" id="PTHR13634:SF0">
    <property type="entry name" value="RIBOSOME BIOGENESIS PROTEIN BRX1 HOMOLOG"/>
    <property type="match status" value="1"/>
</dbReference>
<gene>
    <name evidence="7" type="ORF">ZOSMA_205G00210</name>
</gene>
<dbReference type="GO" id="GO:0003723">
    <property type="term" value="F:RNA binding"/>
    <property type="evidence" value="ECO:0000318"/>
    <property type="project" value="GO_Central"/>
</dbReference>
<comment type="subcellular location">
    <subcellularLocation>
        <location evidence="1">Nucleus</location>
        <location evidence="1">Nucleolus</location>
    </subcellularLocation>
</comment>
<feature type="region of interest" description="Disordered" evidence="5">
    <location>
        <begin position="1"/>
        <end position="23"/>
    </location>
</feature>
<evidence type="ECO:0000256" key="5">
    <source>
        <dbReference type="SAM" id="MobiDB-lite"/>
    </source>
</evidence>
<keyword evidence="4" id="KW-0539">Nucleus</keyword>
<dbReference type="AlphaFoldDB" id="A0A0K9PNN7"/>
<dbReference type="PROSITE" id="PS50833">
    <property type="entry name" value="BRIX"/>
    <property type="match status" value="1"/>
</dbReference>
<dbReference type="SUPFAM" id="SSF52954">
    <property type="entry name" value="Class II aaRS ABD-related"/>
    <property type="match status" value="1"/>
</dbReference>
<keyword evidence="8" id="KW-1185">Reference proteome</keyword>
<accession>A0A0K9PNN7</accession>
<dbReference type="GO" id="GO:0000027">
    <property type="term" value="P:ribosomal large subunit assembly"/>
    <property type="evidence" value="ECO:0000318"/>
    <property type="project" value="GO_Central"/>
</dbReference>
<dbReference type="OMA" id="YRHRHLM"/>
<comment type="caution">
    <text evidence="7">The sequence shown here is derived from an EMBL/GenBank/DDBJ whole genome shotgun (WGS) entry which is preliminary data.</text>
</comment>
<dbReference type="STRING" id="29655.A0A0K9PNN7"/>
<organism evidence="7 8">
    <name type="scientific">Zostera marina</name>
    <name type="common">Eelgrass</name>
    <dbReference type="NCBI Taxonomy" id="29655"/>
    <lineage>
        <taxon>Eukaryota</taxon>
        <taxon>Viridiplantae</taxon>
        <taxon>Streptophyta</taxon>
        <taxon>Embryophyta</taxon>
        <taxon>Tracheophyta</taxon>
        <taxon>Spermatophyta</taxon>
        <taxon>Magnoliopsida</taxon>
        <taxon>Liliopsida</taxon>
        <taxon>Zosteraceae</taxon>
        <taxon>Zostera</taxon>
    </lineage>
</organism>
<name>A0A0K9PNN7_ZOSMR</name>
<dbReference type="OrthoDB" id="1638493at2759"/>